<keyword evidence="4 8" id="KW-0812">Transmembrane</keyword>
<comment type="subcellular location">
    <subcellularLocation>
        <location evidence="1">Cell membrane</location>
        <topology evidence="1">Multi-pass membrane protein</topology>
    </subcellularLocation>
</comment>
<dbReference type="InterPro" id="IPR024528">
    <property type="entry name" value="ThrE_2"/>
</dbReference>
<dbReference type="InterPro" id="IPR050539">
    <property type="entry name" value="ThrE_Dicarb/AminoAcid_Exp"/>
</dbReference>
<evidence type="ECO:0000256" key="3">
    <source>
        <dbReference type="ARBA" id="ARBA00022519"/>
    </source>
</evidence>
<gene>
    <name evidence="10" type="ORF">GCM10007425_01920</name>
</gene>
<keyword evidence="6 8" id="KW-0472">Membrane</keyword>
<dbReference type="AlphaFoldDB" id="A0A917FXJ1"/>
<sequence length="160" mass="17759">MDYIIQIIVSFIATACFGIIFNVPIKRVFFCGIVGAMGWIVYYVSIQREIDPVQASFLGAFAVAIAAHVLAKKYKTPMIVFNVSGIIPLVPGGIAYNAMRSAVENDYLVSIQYGFKAFMISGAIAMGLAFAEVLMQLIFKARDSGRSRFQHVRKKHKRLL</sequence>
<organism evidence="10 11">
    <name type="scientific">Lysinibacillus alkalisoli</name>
    <dbReference type="NCBI Taxonomy" id="1911548"/>
    <lineage>
        <taxon>Bacteria</taxon>
        <taxon>Bacillati</taxon>
        <taxon>Bacillota</taxon>
        <taxon>Bacilli</taxon>
        <taxon>Bacillales</taxon>
        <taxon>Bacillaceae</taxon>
        <taxon>Lysinibacillus</taxon>
    </lineage>
</organism>
<feature type="transmembrane region" description="Helical" evidence="8">
    <location>
        <begin position="28"/>
        <end position="46"/>
    </location>
</feature>
<accession>A0A917FXJ1</accession>
<proteinExistence type="inferred from homology"/>
<feature type="transmembrane region" description="Helical" evidence="8">
    <location>
        <begin position="52"/>
        <end position="71"/>
    </location>
</feature>
<evidence type="ECO:0000259" key="9">
    <source>
        <dbReference type="Pfam" id="PF12821"/>
    </source>
</evidence>
<evidence type="ECO:0000256" key="2">
    <source>
        <dbReference type="ARBA" id="ARBA00022475"/>
    </source>
</evidence>
<dbReference type="RefSeq" id="WP_188613140.1">
    <property type="nucleotide sequence ID" value="NZ_BMJT01000001.1"/>
</dbReference>
<reference evidence="10" key="2">
    <citation type="submission" date="2020-09" db="EMBL/GenBank/DDBJ databases">
        <authorList>
            <person name="Sun Q."/>
            <person name="Zhou Y."/>
        </authorList>
    </citation>
    <scope>NUCLEOTIDE SEQUENCE</scope>
    <source>
        <strain evidence="10">CGMCC 1.15760</strain>
    </source>
</reference>
<evidence type="ECO:0000313" key="11">
    <source>
        <dbReference type="Proteomes" id="UP000616608"/>
    </source>
</evidence>
<evidence type="ECO:0000256" key="1">
    <source>
        <dbReference type="ARBA" id="ARBA00004651"/>
    </source>
</evidence>
<evidence type="ECO:0000256" key="4">
    <source>
        <dbReference type="ARBA" id="ARBA00022692"/>
    </source>
</evidence>
<evidence type="ECO:0000256" key="8">
    <source>
        <dbReference type="SAM" id="Phobius"/>
    </source>
</evidence>
<feature type="transmembrane region" description="Helical" evidence="8">
    <location>
        <begin position="6"/>
        <end position="23"/>
    </location>
</feature>
<dbReference type="EMBL" id="BMJT01000001">
    <property type="protein sequence ID" value="GGG11192.1"/>
    <property type="molecule type" value="Genomic_DNA"/>
</dbReference>
<evidence type="ECO:0000256" key="5">
    <source>
        <dbReference type="ARBA" id="ARBA00022989"/>
    </source>
</evidence>
<feature type="transmembrane region" description="Helical" evidence="8">
    <location>
        <begin position="118"/>
        <end position="139"/>
    </location>
</feature>
<comment type="similarity">
    <text evidence="7">Belongs to the ThrE exporter (TC 2.A.79) family.</text>
</comment>
<feature type="transmembrane region" description="Helical" evidence="8">
    <location>
        <begin position="78"/>
        <end position="98"/>
    </location>
</feature>
<keyword evidence="5 8" id="KW-1133">Transmembrane helix</keyword>
<keyword evidence="3" id="KW-0997">Cell inner membrane</keyword>
<reference evidence="10" key="1">
    <citation type="journal article" date="2014" name="Int. J. Syst. Evol. Microbiol.">
        <title>Complete genome sequence of Corynebacterium casei LMG S-19264T (=DSM 44701T), isolated from a smear-ripened cheese.</title>
        <authorList>
            <consortium name="US DOE Joint Genome Institute (JGI-PGF)"/>
            <person name="Walter F."/>
            <person name="Albersmeier A."/>
            <person name="Kalinowski J."/>
            <person name="Ruckert C."/>
        </authorList>
    </citation>
    <scope>NUCLEOTIDE SEQUENCE</scope>
    <source>
        <strain evidence="10">CGMCC 1.15760</strain>
    </source>
</reference>
<dbReference type="GO" id="GO:0015744">
    <property type="term" value="P:succinate transport"/>
    <property type="evidence" value="ECO:0007669"/>
    <property type="project" value="TreeGrafter"/>
</dbReference>
<keyword evidence="2" id="KW-1003">Cell membrane</keyword>
<dbReference type="Proteomes" id="UP000616608">
    <property type="component" value="Unassembled WGS sequence"/>
</dbReference>
<keyword evidence="11" id="KW-1185">Reference proteome</keyword>
<feature type="domain" description="Threonine/Serine exporter ThrE" evidence="9">
    <location>
        <begin position="6"/>
        <end position="133"/>
    </location>
</feature>
<dbReference type="GO" id="GO:0005886">
    <property type="term" value="C:plasma membrane"/>
    <property type="evidence" value="ECO:0007669"/>
    <property type="project" value="UniProtKB-SubCell"/>
</dbReference>
<dbReference type="PANTHER" id="PTHR34390">
    <property type="entry name" value="UPF0442 PROTEIN YJJB-RELATED"/>
    <property type="match status" value="1"/>
</dbReference>
<dbReference type="Pfam" id="PF12821">
    <property type="entry name" value="ThrE_2"/>
    <property type="match status" value="1"/>
</dbReference>
<evidence type="ECO:0000256" key="7">
    <source>
        <dbReference type="ARBA" id="ARBA00034125"/>
    </source>
</evidence>
<comment type="caution">
    <text evidence="10">The sequence shown here is derived from an EMBL/GenBank/DDBJ whole genome shotgun (WGS) entry which is preliminary data.</text>
</comment>
<evidence type="ECO:0000256" key="6">
    <source>
        <dbReference type="ARBA" id="ARBA00023136"/>
    </source>
</evidence>
<evidence type="ECO:0000313" key="10">
    <source>
        <dbReference type="EMBL" id="GGG11192.1"/>
    </source>
</evidence>
<protein>
    <submittedName>
        <fullName evidence="10">Membrane protein</fullName>
    </submittedName>
</protein>
<name>A0A917FXJ1_9BACI</name>
<dbReference type="PANTHER" id="PTHR34390:SF1">
    <property type="entry name" value="SUCCINATE TRANSPORTER SUBUNIT YJJB-RELATED"/>
    <property type="match status" value="1"/>
</dbReference>